<dbReference type="Gene3D" id="1.25.40.990">
    <property type="match status" value="1"/>
</dbReference>
<feature type="compositionally biased region" description="Basic and acidic residues" evidence="1">
    <location>
        <begin position="579"/>
        <end position="588"/>
    </location>
</feature>
<evidence type="ECO:0000313" key="3">
    <source>
        <dbReference type="EMBL" id="ETV69782.1"/>
    </source>
</evidence>
<dbReference type="InterPro" id="IPR005062">
    <property type="entry name" value="SAC3/GANP/THP3_conserved"/>
</dbReference>
<dbReference type="OrthoDB" id="264795at2759"/>
<evidence type="ECO:0000256" key="1">
    <source>
        <dbReference type="SAM" id="MobiDB-lite"/>
    </source>
</evidence>
<dbReference type="GeneID" id="20816604"/>
<protein>
    <recommendedName>
        <fullName evidence="2">SAC3/GANP/THP3 conserved domain-containing protein</fullName>
    </recommendedName>
</protein>
<accession>W4FQM1</accession>
<dbReference type="PANTHER" id="PTHR12436:SF3">
    <property type="entry name" value="GERMINAL-CENTER ASSOCIATED NUCLEAR PROTEIN"/>
    <property type="match status" value="1"/>
</dbReference>
<dbReference type="STRING" id="112090.W4FQM1"/>
<dbReference type="GO" id="GO:0005737">
    <property type="term" value="C:cytoplasm"/>
    <property type="evidence" value="ECO:0007669"/>
    <property type="project" value="TreeGrafter"/>
</dbReference>
<feature type="compositionally biased region" description="Polar residues" evidence="1">
    <location>
        <begin position="544"/>
        <end position="561"/>
    </location>
</feature>
<dbReference type="Pfam" id="PF03399">
    <property type="entry name" value="SAC3_GANP"/>
    <property type="match status" value="1"/>
</dbReference>
<dbReference type="GO" id="GO:0070390">
    <property type="term" value="C:transcription export complex 2"/>
    <property type="evidence" value="ECO:0007669"/>
    <property type="project" value="TreeGrafter"/>
</dbReference>
<dbReference type="VEuPathDB" id="FungiDB:H257_14608"/>
<dbReference type="RefSeq" id="XP_009840796.1">
    <property type="nucleotide sequence ID" value="XM_009842494.1"/>
</dbReference>
<sequence length="1228" mass="135819">MDDQPDNDVEKLDLSSAVTIDGLCVDMCSPKERDEQIRCDDLSTFEKGNPPEAFIIKRYQRSAADHKLDIPSEIRPLGVLRMTQLYLEQHVIDLDECGPDPRFNPPRVPDFLDLYNFFWNRARMIRNDFTLQNYRGGGRHHVIAMDVHERIARFFILCEHELIENPKFIEQQNMEQLGKTMKSLQDFYDDARLHGAESSPFEAEFAGYFILLHLDKASAVLKFTKRLPRSLLHSTFVQFAMAAFVARHTNDYVAFFRLVRQASLLQACLLHRYFPLARSDALGCMARVYRHPYPLEPLVRLLCFDSLQHAATVVGLHGLALSADGASVVFGTADFVADKVPVTCSDVYVRSKQGDWRRRDVCRGVTEYDPDKYPLLPRQIQETEMDERRRLYPTRPLYHDPFSKFTLEDAQPNSDNHQLRRVGTSSASLEAPPPPPVLAEPLSSAPPLPPPRPLTTVFGSKKPPVVDEMGVIPGLSKLTEIEQRQKRLQQDKQRLLDEIAKRQHKSTHVAASSTIGSVTTTSTTSSRTATTMPSAVPRNEPIPASTTPVVQEDATSSNATHNEVEPAKSLSTGTISTKSSDKADDDVAAKQNEADAAAIAAATRKALEAAAAKEAKEAAAKEAAAKAAKEAADKEAAAEKQRVELERKEAAKRESERHEALKAKYEIQALGQTWLRINFDSHDAVVTRSNAILKQEHDEVARAQRLAVQKLRFALWRKMVSRQQRPRVPGNAKFEPSTCGPQATASSVVQFQGPIESLLSNYYPKATPPTAWTSTDKAITDASHAAMLALQHQLHKPVDVAGLLAPRLKRRYPRASSLAYSIAICRLPTDDDEDDKESSSTSSTSTFDAAAWLAAKCGVSSGGHRVYTHESFVLHLSSSVAPRSGPNTAVWFPVAFACLDQVGPWVRRLVNSSVLRGAPTAVHVVALTALHPHEVEATGQIELDRLASNWHLHWHVGPWDAAHAVVTSLVKSMGDTVTLIPVVPFTNVPLRDTIDDVVALTLHQTSLLSRPHISDLVRHVHHALSVLQHLFDASDSSSSDLMGQVLAAVPPSGTSGSTHGWIHSLPTLSSTQRELAVHLVEAAWQIPHDQDEDASPAKSIVSIVYAIVLNGIEGLDTAVVALPTSWVVECRQLMHLVRTVSSIDKHARVLGKKRPPEDENVSTGALVSMMKKRSTTLTTAMTITPTTRHALQAKWKRDAARMRAMRALDHEKAAHASFRRMLESAFET</sequence>
<feature type="compositionally biased region" description="Low complexity" evidence="1">
    <location>
        <begin position="510"/>
        <end position="535"/>
    </location>
</feature>
<name>W4FQM1_APHAT</name>
<dbReference type="InterPro" id="IPR045107">
    <property type="entry name" value="SAC3/GANP/THP3"/>
</dbReference>
<gene>
    <name evidence="3" type="ORF">H257_14608</name>
</gene>
<organism evidence="3">
    <name type="scientific">Aphanomyces astaci</name>
    <name type="common">Crayfish plague agent</name>
    <dbReference type="NCBI Taxonomy" id="112090"/>
    <lineage>
        <taxon>Eukaryota</taxon>
        <taxon>Sar</taxon>
        <taxon>Stramenopiles</taxon>
        <taxon>Oomycota</taxon>
        <taxon>Saprolegniomycetes</taxon>
        <taxon>Saprolegniales</taxon>
        <taxon>Verrucalvaceae</taxon>
        <taxon>Aphanomyces</taxon>
    </lineage>
</organism>
<evidence type="ECO:0000259" key="2">
    <source>
        <dbReference type="Pfam" id="PF03399"/>
    </source>
</evidence>
<dbReference type="GO" id="GO:0006406">
    <property type="term" value="P:mRNA export from nucleus"/>
    <property type="evidence" value="ECO:0007669"/>
    <property type="project" value="TreeGrafter"/>
</dbReference>
<feature type="region of interest" description="Disordered" evidence="1">
    <location>
        <begin position="631"/>
        <end position="658"/>
    </location>
</feature>
<dbReference type="AlphaFoldDB" id="W4FQM1"/>
<feature type="region of interest" description="Disordered" evidence="1">
    <location>
        <begin position="406"/>
        <end position="461"/>
    </location>
</feature>
<dbReference type="EMBL" id="KI913172">
    <property type="protein sequence ID" value="ETV69782.1"/>
    <property type="molecule type" value="Genomic_DNA"/>
</dbReference>
<feature type="region of interest" description="Disordered" evidence="1">
    <location>
        <begin position="502"/>
        <end position="589"/>
    </location>
</feature>
<feature type="domain" description="SAC3/GANP/THP3 conserved" evidence="2">
    <location>
        <begin position="27"/>
        <end position="321"/>
    </location>
</feature>
<feature type="compositionally biased region" description="Pro residues" evidence="1">
    <location>
        <begin position="431"/>
        <end position="453"/>
    </location>
</feature>
<proteinExistence type="predicted"/>
<dbReference type="PANTHER" id="PTHR12436">
    <property type="entry name" value="80 KDA MCM3-ASSOCIATED PROTEIN"/>
    <property type="match status" value="1"/>
</dbReference>
<reference evidence="3" key="1">
    <citation type="submission" date="2013-12" db="EMBL/GenBank/DDBJ databases">
        <title>The Genome Sequence of Aphanomyces astaci APO3.</title>
        <authorList>
            <consortium name="The Broad Institute Genomics Platform"/>
            <person name="Russ C."/>
            <person name="Tyler B."/>
            <person name="van West P."/>
            <person name="Dieguez-Uribeondo J."/>
            <person name="Young S.K."/>
            <person name="Zeng Q."/>
            <person name="Gargeya S."/>
            <person name="Fitzgerald M."/>
            <person name="Abouelleil A."/>
            <person name="Alvarado L."/>
            <person name="Chapman S.B."/>
            <person name="Gainer-Dewar J."/>
            <person name="Goldberg J."/>
            <person name="Griggs A."/>
            <person name="Gujja S."/>
            <person name="Hansen M."/>
            <person name="Howarth C."/>
            <person name="Imamovic A."/>
            <person name="Ireland A."/>
            <person name="Larimer J."/>
            <person name="McCowan C."/>
            <person name="Murphy C."/>
            <person name="Pearson M."/>
            <person name="Poon T.W."/>
            <person name="Priest M."/>
            <person name="Roberts A."/>
            <person name="Saif S."/>
            <person name="Shea T."/>
            <person name="Sykes S."/>
            <person name="Wortman J."/>
            <person name="Nusbaum C."/>
            <person name="Birren B."/>
        </authorList>
    </citation>
    <scope>NUCLEOTIDE SEQUENCE [LARGE SCALE GENOMIC DNA]</scope>
    <source>
        <strain evidence="3">APO3</strain>
    </source>
</reference>